<protein>
    <submittedName>
        <fullName evidence="1">Uncharacterized protein</fullName>
    </submittedName>
</protein>
<gene>
    <name evidence="1" type="ORF">BDA99DRAFT_566360</name>
</gene>
<dbReference type="Proteomes" id="UP001209540">
    <property type="component" value="Unassembled WGS sequence"/>
</dbReference>
<keyword evidence="2" id="KW-1185">Reference proteome</keyword>
<accession>A0AAD5P730</accession>
<proteinExistence type="predicted"/>
<comment type="caution">
    <text evidence="1">The sequence shown here is derived from an EMBL/GenBank/DDBJ whole genome shotgun (WGS) entry which is preliminary data.</text>
</comment>
<dbReference type="EMBL" id="JAIXMP010000063">
    <property type="protein sequence ID" value="KAI9244108.1"/>
    <property type="molecule type" value="Genomic_DNA"/>
</dbReference>
<reference evidence="1" key="1">
    <citation type="journal article" date="2022" name="IScience">
        <title>Evolution of zygomycete secretomes and the origins of terrestrial fungal ecologies.</title>
        <authorList>
            <person name="Chang Y."/>
            <person name="Wang Y."/>
            <person name="Mondo S."/>
            <person name="Ahrendt S."/>
            <person name="Andreopoulos W."/>
            <person name="Barry K."/>
            <person name="Beard J."/>
            <person name="Benny G.L."/>
            <person name="Blankenship S."/>
            <person name="Bonito G."/>
            <person name="Cuomo C."/>
            <person name="Desiro A."/>
            <person name="Gervers K.A."/>
            <person name="Hundley H."/>
            <person name="Kuo A."/>
            <person name="LaButti K."/>
            <person name="Lang B.F."/>
            <person name="Lipzen A."/>
            <person name="O'Donnell K."/>
            <person name="Pangilinan J."/>
            <person name="Reynolds N."/>
            <person name="Sandor L."/>
            <person name="Smith M.E."/>
            <person name="Tsang A."/>
            <person name="Grigoriev I.V."/>
            <person name="Stajich J.E."/>
            <person name="Spatafora J.W."/>
        </authorList>
    </citation>
    <scope>NUCLEOTIDE SEQUENCE</scope>
    <source>
        <strain evidence="1">RSA 2281</strain>
    </source>
</reference>
<reference evidence="1" key="2">
    <citation type="submission" date="2023-02" db="EMBL/GenBank/DDBJ databases">
        <authorList>
            <consortium name="DOE Joint Genome Institute"/>
            <person name="Mondo S.J."/>
            <person name="Chang Y."/>
            <person name="Wang Y."/>
            <person name="Ahrendt S."/>
            <person name="Andreopoulos W."/>
            <person name="Barry K."/>
            <person name="Beard J."/>
            <person name="Benny G.L."/>
            <person name="Blankenship S."/>
            <person name="Bonito G."/>
            <person name="Cuomo C."/>
            <person name="Desiro A."/>
            <person name="Gervers K.A."/>
            <person name="Hundley H."/>
            <person name="Kuo A."/>
            <person name="LaButti K."/>
            <person name="Lang B.F."/>
            <person name="Lipzen A."/>
            <person name="O'Donnell K."/>
            <person name="Pangilinan J."/>
            <person name="Reynolds N."/>
            <person name="Sandor L."/>
            <person name="Smith M.W."/>
            <person name="Tsang A."/>
            <person name="Grigoriev I.V."/>
            <person name="Stajich J.E."/>
            <person name="Spatafora J.W."/>
        </authorList>
    </citation>
    <scope>NUCLEOTIDE SEQUENCE</scope>
    <source>
        <strain evidence="1">RSA 2281</strain>
    </source>
</reference>
<dbReference type="AlphaFoldDB" id="A0AAD5P730"/>
<sequence>MSSFIDNAIRFLQEHTATQQTSSYVDDCHVPISKNGLKNKKNNMLKQKWVSSLWVSVKVKIHSDSKAPDVVTIEYHRGHQGHQPNSIEYLCSAPVSRETKAMIEQLVKKDLTRSNIKSMIRLDKTRLGQILSGDFNNVPHSLRDVYQEVSYPMTKVFKKRAFLSPVFDTSLYRWGAKIEQENGY</sequence>
<organism evidence="1 2">
    <name type="scientific">Phascolomyces articulosus</name>
    <dbReference type="NCBI Taxonomy" id="60185"/>
    <lineage>
        <taxon>Eukaryota</taxon>
        <taxon>Fungi</taxon>
        <taxon>Fungi incertae sedis</taxon>
        <taxon>Mucoromycota</taxon>
        <taxon>Mucoromycotina</taxon>
        <taxon>Mucoromycetes</taxon>
        <taxon>Mucorales</taxon>
        <taxon>Lichtheimiaceae</taxon>
        <taxon>Phascolomyces</taxon>
    </lineage>
</organism>
<evidence type="ECO:0000313" key="2">
    <source>
        <dbReference type="Proteomes" id="UP001209540"/>
    </source>
</evidence>
<evidence type="ECO:0000313" key="1">
    <source>
        <dbReference type="EMBL" id="KAI9244108.1"/>
    </source>
</evidence>
<name>A0AAD5P730_9FUNG</name>